<evidence type="ECO:0000256" key="1">
    <source>
        <dbReference type="ARBA" id="ARBA00006484"/>
    </source>
</evidence>
<organism evidence="4 5">
    <name type="scientific">Muricoccus pecuniae</name>
    <dbReference type="NCBI Taxonomy" id="693023"/>
    <lineage>
        <taxon>Bacteria</taxon>
        <taxon>Pseudomonadati</taxon>
        <taxon>Pseudomonadota</taxon>
        <taxon>Alphaproteobacteria</taxon>
        <taxon>Acetobacterales</taxon>
        <taxon>Roseomonadaceae</taxon>
        <taxon>Muricoccus</taxon>
    </lineage>
</organism>
<keyword evidence="2" id="KW-0560">Oxidoreductase</keyword>
<evidence type="ECO:0000313" key="4">
    <source>
        <dbReference type="EMBL" id="MBB5695580.1"/>
    </source>
</evidence>
<dbReference type="InterPro" id="IPR002347">
    <property type="entry name" value="SDR_fam"/>
</dbReference>
<protein>
    <submittedName>
        <fullName evidence="4">NAD(P)-dependent dehydrogenase (Short-subunit alcohol dehydrogenase family)</fullName>
    </submittedName>
</protein>
<dbReference type="InterPro" id="IPR036291">
    <property type="entry name" value="NAD(P)-bd_dom_sf"/>
</dbReference>
<dbReference type="RefSeq" id="WP_184520775.1">
    <property type="nucleotide sequence ID" value="NZ_JACIJD010000019.1"/>
</dbReference>
<comment type="similarity">
    <text evidence="1">Belongs to the short-chain dehydrogenases/reductases (SDR) family.</text>
</comment>
<comment type="caution">
    <text evidence="4">The sequence shown here is derived from an EMBL/GenBank/DDBJ whole genome shotgun (WGS) entry which is preliminary data.</text>
</comment>
<dbReference type="EMBL" id="JACIJD010000019">
    <property type="protein sequence ID" value="MBB5695580.1"/>
    <property type="molecule type" value="Genomic_DNA"/>
</dbReference>
<dbReference type="Proteomes" id="UP000580654">
    <property type="component" value="Unassembled WGS sequence"/>
</dbReference>
<dbReference type="AlphaFoldDB" id="A0A840Y6S8"/>
<accession>A0A840Y6S8</accession>
<reference evidence="4 5" key="1">
    <citation type="submission" date="2020-08" db="EMBL/GenBank/DDBJ databases">
        <title>Genomic Encyclopedia of Type Strains, Phase IV (KMG-IV): sequencing the most valuable type-strain genomes for metagenomic binning, comparative biology and taxonomic classification.</title>
        <authorList>
            <person name="Goeker M."/>
        </authorList>
    </citation>
    <scope>NUCLEOTIDE SEQUENCE [LARGE SCALE GENOMIC DNA]</scope>
    <source>
        <strain evidence="4 5">DSM 25622</strain>
    </source>
</reference>
<dbReference type="GO" id="GO:0016491">
    <property type="term" value="F:oxidoreductase activity"/>
    <property type="evidence" value="ECO:0007669"/>
    <property type="project" value="UniProtKB-KW"/>
</dbReference>
<proteinExistence type="inferred from homology"/>
<evidence type="ECO:0000256" key="3">
    <source>
        <dbReference type="SAM" id="MobiDB-lite"/>
    </source>
</evidence>
<name>A0A840Y6S8_9PROT</name>
<dbReference type="PANTHER" id="PTHR43639:SF1">
    <property type="entry name" value="SHORT-CHAIN DEHYDROGENASE_REDUCTASE FAMILY PROTEIN"/>
    <property type="match status" value="1"/>
</dbReference>
<keyword evidence="5" id="KW-1185">Reference proteome</keyword>
<dbReference type="Gene3D" id="3.40.50.720">
    <property type="entry name" value="NAD(P)-binding Rossmann-like Domain"/>
    <property type="match status" value="1"/>
</dbReference>
<feature type="region of interest" description="Disordered" evidence="3">
    <location>
        <begin position="1"/>
        <end position="27"/>
    </location>
</feature>
<dbReference type="PRINTS" id="PR00081">
    <property type="entry name" value="GDHRDH"/>
</dbReference>
<sequence>MTRAPIPTSRTPSPDRRSGRRAAPGTDLRSAFCRTRFGQPVLARGQGCIAHRGFPLASAYALREHGMAGLTLSLAAEGAARGVPVNGISPGFFMTELNQAKMHPERKESALRRTPMGRFGRMEEPVGAAVHLASPSAGFVTGTIINLDGGYLANGI</sequence>
<gene>
    <name evidence="4" type="ORF">FHS87_003639</name>
</gene>
<evidence type="ECO:0000313" key="5">
    <source>
        <dbReference type="Proteomes" id="UP000580654"/>
    </source>
</evidence>
<dbReference type="Pfam" id="PF13561">
    <property type="entry name" value="adh_short_C2"/>
    <property type="match status" value="1"/>
</dbReference>
<evidence type="ECO:0000256" key="2">
    <source>
        <dbReference type="ARBA" id="ARBA00023002"/>
    </source>
</evidence>
<dbReference type="PANTHER" id="PTHR43639">
    <property type="entry name" value="OXIDOREDUCTASE, SHORT-CHAIN DEHYDROGENASE/REDUCTASE FAMILY (AFU_ORTHOLOGUE AFUA_5G02870)"/>
    <property type="match status" value="1"/>
</dbReference>
<dbReference type="SUPFAM" id="SSF51735">
    <property type="entry name" value="NAD(P)-binding Rossmann-fold domains"/>
    <property type="match status" value="1"/>
</dbReference>